<gene>
    <name evidence="2" type="ORF">IQ266_25290</name>
</gene>
<feature type="transmembrane region" description="Helical" evidence="1">
    <location>
        <begin position="40"/>
        <end position="65"/>
    </location>
</feature>
<evidence type="ECO:0000313" key="2">
    <source>
        <dbReference type="EMBL" id="MBE9033056.1"/>
    </source>
</evidence>
<proteinExistence type="predicted"/>
<keyword evidence="1" id="KW-0812">Transmembrane</keyword>
<keyword evidence="1" id="KW-1133">Transmembrane helix</keyword>
<dbReference type="EMBL" id="JADEXQ010000146">
    <property type="protein sequence ID" value="MBE9033056.1"/>
    <property type="molecule type" value="Genomic_DNA"/>
</dbReference>
<reference evidence="2" key="1">
    <citation type="submission" date="2020-10" db="EMBL/GenBank/DDBJ databases">
        <authorList>
            <person name="Castelo-Branco R."/>
            <person name="Eusebio N."/>
            <person name="Adriana R."/>
            <person name="Vieira A."/>
            <person name="Brugerolle De Fraissinette N."/>
            <person name="Rezende De Castro R."/>
            <person name="Schneider M.P."/>
            <person name="Vasconcelos V."/>
            <person name="Leao P.N."/>
        </authorList>
    </citation>
    <scope>NUCLEOTIDE SEQUENCE</scope>
    <source>
        <strain evidence="2">LEGE 11480</strain>
    </source>
</reference>
<feature type="transmembrane region" description="Helical" evidence="1">
    <location>
        <begin position="12"/>
        <end position="34"/>
    </location>
</feature>
<comment type="caution">
    <text evidence="2">The sequence shown here is derived from an EMBL/GenBank/DDBJ whole genome shotgun (WGS) entry which is preliminary data.</text>
</comment>
<protein>
    <submittedName>
        <fullName evidence="2">Uncharacterized protein</fullName>
    </submittedName>
</protein>
<evidence type="ECO:0000256" key="1">
    <source>
        <dbReference type="SAM" id="Phobius"/>
    </source>
</evidence>
<dbReference type="RefSeq" id="WP_264327868.1">
    <property type="nucleotide sequence ID" value="NZ_JADEXQ010000146.1"/>
</dbReference>
<accession>A0A928VU17</accession>
<sequence>MKRLLSYLGKIMGIPLTAIGGLNTGICVLSIILAKIAGGWLVLTLFLLILFGLIPLGLGIASLYASSKMAQAAIRDHFYKMLRRNTGRISLTGFSTEARLDPSQARQYLDAWARECDAQFDVTDDGDIYYIFSTQPQRLPFSQSKPFQIMERMMEKWVV</sequence>
<dbReference type="Proteomes" id="UP000625316">
    <property type="component" value="Unassembled WGS sequence"/>
</dbReference>
<keyword evidence="1" id="KW-0472">Membrane</keyword>
<keyword evidence="3" id="KW-1185">Reference proteome</keyword>
<name>A0A928VU17_9CYAN</name>
<organism evidence="2 3">
    <name type="scientific">Romeriopsis navalis LEGE 11480</name>
    <dbReference type="NCBI Taxonomy" id="2777977"/>
    <lineage>
        <taxon>Bacteria</taxon>
        <taxon>Bacillati</taxon>
        <taxon>Cyanobacteriota</taxon>
        <taxon>Cyanophyceae</taxon>
        <taxon>Leptolyngbyales</taxon>
        <taxon>Leptolyngbyaceae</taxon>
        <taxon>Romeriopsis</taxon>
        <taxon>Romeriopsis navalis</taxon>
    </lineage>
</organism>
<evidence type="ECO:0000313" key="3">
    <source>
        <dbReference type="Proteomes" id="UP000625316"/>
    </source>
</evidence>
<dbReference type="AlphaFoldDB" id="A0A928VU17"/>